<evidence type="ECO:0000313" key="2">
    <source>
        <dbReference type="EMBL" id="KAB0121913.1"/>
    </source>
</evidence>
<dbReference type="Proteomes" id="UP000852798">
    <property type="component" value="Unassembled WGS sequence"/>
</dbReference>
<name>A0A1Q4PBM4_ECOLX</name>
<evidence type="ECO:0000313" key="1">
    <source>
        <dbReference type="EMBL" id="HAI2140927.1"/>
    </source>
</evidence>
<reference evidence="1" key="3">
    <citation type="submission" date="2020-02" db="EMBL/GenBank/DDBJ databases">
        <authorList>
            <consortium name="NCBI Pathogen Detection Project"/>
        </authorList>
    </citation>
    <scope>NUCLEOTIDE SEQUENCE</scope>
    <source>
        <strain evidence="1">BCW_4213</strain>
    </source>
</reference>
<reference evidence="2 4" key="2">
    <citation type="submission" date="2019-03" db="EMBL/GenBank/DDBJ databases">
        <title>Whole Genome Sequencing of Shiga-Toxin Escherichia coli Strains from Nebraska.</title>
        <authorList>
            <person name="Abdalhamid B."/>
            <person name="Mccutchen E.L."/>
            <person name="Bouska A.C."/>
            <person name="Hinrichs S.H."/>
            <person name="Iwen P.C."/>
        </authorList>
    </citation>
    <scope>NUCLEOTIDE SEQUENCE [LARGE SCALE GENOMIC DNA]</scope>
    <source>
        <strain evidence="2 4">STEC_170836</strain>
    </source>
</reference>
<reference evidence="3" key="4">
    <citation type="submission" date="2023-10" db="EMBL/GenBank/DDBJ databases">
        <title>Draft Genome Sequence of a Shiga toxin-producing Escherichia coli strain from deer meat showing an IS-element integration in the B-subunit of the Shiga toxin Stx2b gene.</title>
        <authorList>
            <person name="Projahn M."/>
            <person name="Borowiak M."/>
        </authorList>
    </citation>
    <scope>NUCLEOTIDE SEQUENCE</scope>
    <source>
        <strain evidence="3">BfR-EC-18960</strain>
    </source>
</reference>
<evidence type="ECO:0000313" key="4">
    <source>
        <dbReference type="Proteomes" id="UP000327073"/>
    </source>
</evidence>
<sequence>MTAIACWFNREESDSIWAVSDSRITQQNSRLTDHCPKLFSIPVSVIRSSDVYRIHPQKIFEFGFGFAGSTMIGINVKEMLAVSLARLHEIANNNPEQQISTEAFPSLNEIASLAKNIAEQYMSDIGQSFPQAVRIQMIIFGFCWRTQTYKIIKLNNSIEHPANLQIEDIQNLSTGRPVLLGDNLHELNEFIENTRQQFTPNTINWWRTPFIALNNWINQETVNTIGGYIQMVTAHPLGTRISFLTNLNENIIRTSYAGINTTESFGPTIGGFILMPMDGMSLPDENGWDVGNQVTRTAADRVATNR</sequence>
<dbReference type="Proteomes" id="UP000327073">
    <property type="component" value="Unassembled WGS sequence"/>
</dbReference>
<comment type="caution">
    <text evidence="2">The sequence shown here is derived from an EMBL/GenBank/DDBJ whole genome shotgun (WGS) entry which is preliminary data.</text>
</comment>
<dbReference type="AlphaFoldDB" id="A0A1Q4PBM4"/>
<accession>A0A1Q4PBM4</accession>
<gene>
    <name evidence="2" type="ORF">F7F11_23315</name>
    <name evidence="1" type="ORF">HI055_001237</name>
    <name evidence="3" type="ORF">R8G00_26570</name>
</gene>
<proteinExistence type="predicted"/>
<organism evidence="2 4">
    <name type="scientific">Escherichia coli</name>
    <dbReference type="NCBI Taxonomy" id="562"/>
    <lineage>
        <taxon>Bacteria</taxon>
        <taxon>Pseudomonadati</taxon>
        <taxon>Pseudomonadota</taxon>
        <taxon>Gammaproteobacteria</taxon>
        <taxon>Enterobacterales</taxon>
        <taxon>Enterobacteriaceae</taxon>
        <taxon>Escherichia</taxon>
    </lineage>
</organism>
<evidence type="ECO:0000313" key="3">
    <source>
        <dbReference type="EMBL" id="MDW9353015.1"/>
    </source>
</evidence>
<dbReference type="RefSeq" id="WP_050559183.1">
    <property type="nucleotide sequence ID" value="NZ_CP027440.1"/>
</dbReference>
<dbReference type="EMBL" id="JAWPMK010000002">
    <property type="protein sequence ID" value="MDW9353015.1"/>
    <property type="molecule type" value="Genomic_DNA"/>
</dbReference>
<dbReference type="EMBL" id="DABDSA010000005">
    <property type="protein sequence ID" value="HAI2140927.1"/>
    <property type="molecule type" value="Genomic_DNA"/>
</dbReference>
<protein>
    <submittedName>
        <fullName evidence="2">Uncharacterized protein</fullName>
    </submittedName>
</protein>
<reference evidence="1" key="1">
    <citation type="journal article" date="2018" name="Genome Biol.">
        <title>SKESA: strategic k-mer extension for scrupulous assemblies.</title>
        <authorList>
            <person name="Souvorov A."/>
            <person name="Agarwala R."/>
            <person name="Lipman D.J."/>
        </authorList>
    </citation>
    <scope>NUCLEOTIDE SEQUENCE [LARGE SCALE GENOMIC DNA]</scope>
    <source>
        <strain evidence="1">BCW_4213</strain>
    </source>
</reference>
<dbReference type="Proteomes" id="UP001271591">
    <property type="component" value="Unassembled WGS sequence"/>
</dbReference>
<dbReference type="EMBL" id="VZEL01000035">
    <property type="protein sequence ID" value="KAB0121913.1"/>
    <property type="molecule type" value="Genomic_DNA"/>
</dbReference>